<organism evidence="2 3">
    <name type="scientific">Aporhodopirellula aestuarii</name>
    <dbReference type="NCBI Taxonomy" id="2950107"/>
    <lineage>
        <taxon>Bacteria</taxon>
        <taxon>Pseudomonadati</taxon>
        <taxon>Planctomycetota</taxon>
        <taxon>Planctomycetia</taxon>
        <taxon>Pirellulales</taxon>
        <taxon>Pirellulaceae</taxon>
        <taxon>Aporhodopirellula</taxon>
    </lineage>
</organism>
<sequence length="97" mass="11080">MTARTIEQLKSEYEQLNERKIQAQTQLQEAQKQLTNLQAEADKDFGTSDVDELKKMLKKMETENEQRRSEYQTLLDKISGELAEVEKATAANTTADA</sequence>
<dbReference type="RefSeq" id="WP_250927016.1">
    <property type="nucleotide sequence ID" value="NZ_JAMQBK010000008.1"/>
</dbReference>
<keyword evidence="1" id="KW-0175">Coiled coil</keyword>
<gene>
    <name evidence="2" type="ORF">NB063_01785</name>
</gene>
<comment type="caution">
    <text evidence="2">The sequence shown here is derived from an EMBL/GenBank/DDBJ whole genome shotgun (WGS) entry which is preliminary data.</text>
</comment>
<evidence type="ECO:0000313" key="2">
    <source>
        <dbReference type="EMBL" id="MCM2369344.1"/>
    </source>
</evidence>
<name>A0ABT0TXL6_9BACT</name>
<feature type="coiled-coil region" evidence="1">
    <location>
        <begin position="6"/>
        <end position="88"/>
    </location>
</feature>
<reference evidence="2 3" key="1">
    <citation type="journal article" date="2022" name="Syst. Appl. Microbiol.">
        <title>Rhodopirellula aestuarii sp. nov., a novel member of the genus Rhodopirellula isolated from brackish sediments collected in the Tagus River estuary, Portugal.</title>
        <authorList>
            <person name="Vitorino I.R."/>
            <person name="Klimek D."/>
            <person name="Calusinska M."/>
            <person name="Lobo-da-Cunha A."/>
            <person name="Vasconcelos V."/>
            <person name="Lage O.M."/>
        </authorList>
    </citation>
    <scope>NUCLEOTIDE SEQUENCE [LARGE SCALE GENOMIC DNA]</scope>
    <source>
        <strain evidence="2 3">ICT_H3.1</strain>
    </source>
</reference>
<proteinExistence type="predicted"/>
<evidence type="ECO:0000313" key="3">
    <source>
        <dbReference type="Proteomes" id="UP001202961"/>
    </source>
</evidence>
<keyword evidence="3" id="KW-1185">Reference proteome</keyword>
<evidence type="ECO:0000256" key="1">
    <source>
        <dbReference type="SAM" id="Coils"/>
    </source>
</evidence>
<protein>
    <submittedName>
        <fullName evidence="2">Uncharacterized protein</fullName>
    </submittedName>
</protein>
<accession>A0ABT0TXL6</accession>
<dbReference type="Proteomes" id="UP001202961">
    <property type="component" value="Unassembled WGS sequence"/>
</dbReference>
<dbReference type="EMBL" id="JAMQBK010000008">
    <property type="protein sequence ID" value="MCM2369344.1"/>
    <property type="molecule type" value="Genomic_DNA"/>
</dbReference>